<evidence type="ECO:0000313" key="2">
    <source>
        <dbReference type="Proteomes" id="UP000768646"/>
    </source>
</evidence>
<keyword evidence="2" id="KW-1185">Reference proteome</keyword>
<dbReference type="EMBL" id="JABTEG010000007">
    <property type="protein sequence ID" value="KAG4304541.1"/>
    <property type="molecule type" value="Genomic_DNA"/>
</dbReference>
<sequence length="978" mass="111673">MSLKTHIAQQFREIIWYSLDNGLLSNATFIAERLYGYDTNNADAKHLFSLCLLRSGRYLTVIYMTEGVKHVGCAYTYAQACLQLGKCKQGIAALESVSSQWTKNQHDDVYRCHLPDAAAIFCLLGHLSKKGGMVKKATDYYICSVKLNPFLWEAFTTRCNLHATTEMQAERLKAQSTPVQSNIMQNVNPYVSQNTDSETRSVNHMVHTPDIFNSQKNNTPPFLSHYTQPSFLNRIEATETPGSPTQQIKPSEMIHNFLDNSAASSNFISPPNFLDTKIRLNQTKANPITRSNTDKDINKNSSPIDIPQRRSQRHLSNASKIASKLASTTSIRDGRKNKSQSSRSKQEEGSQSSEFQTLNSSSSYFQYGQKPNGQTVMSFAERVEAETCLLDLCKSIADGCHALAKYDGAKAIECFKSLQPVSQRDSVFVLSKIGRAYFEMVDYDEAEKYFHRLRKVDPTRVEDMEIYSTVLWHLKKEVELSFLAHEILDLDRLAPQSWCIIANCFSLQREHDQALKCIRRAIQLNPNFAYAYTLEGHEYVANEEYERAQTSFRNAMRVDMRHYNAWYGIGMVFLRIGKNDLAMYHFRKAAEINPTNAVLLCCIGMIVERNKDFHEALQLYKKASELAPTSALARFKKAKILVCLRQYHSALKELLLLKDLAPDEANVHFLLGKLYKQLGDKLNAMKHLTIALNLDNRASHLIKEAIESIDEPEENLLGETSERGIIFTHTCLSVTCKHNFTELVFLIFIMRNIRFWAKLFLYYWTLFISASLGVVSSFILYVLGKSNISQWLTARTCNIISPFVLNLEIRVENEHFMMNRPYKSELDIVLLGRLFPKYCSIMAKKSLKLVPFLGWFMILSNTIFIDRSDRKNAIKTIEEACKQIKVNKQSTWIFVEGTRSQFKSPDLLPFKKGAFHLAIQAKVPIVPIVIGNYSSIYHLQSLLDPIDISSFSISDIEQIVTETREKMLKTIKELHKSS</sequence>
<proteinExistence type="predicted"/>
<reference evidence="1 2" key="1">
    <citation type="journal article" date="2021" name="Commun. Biol.">
        <title>Genomic insights into the host specific adaptation of the Pneumocystis genus.</title>
        <authorList>
            <person name="Cisse O.H."/>
            <person name="Ma L."/>
            <person name="Dekker J.P."/>
            <person name="Khil P.P."/>
            <person name="Youn J.-H."/>
            <person name="Brenchley J.M."/>
            <person name="Blair R."/>
            <person name="Pahar B."/>
            <person name="Chabe M."/>
            <person name="Van Rompay K.K.A."/>
            <person name="Keesler R."/>
            <person name="Sukura A."/>
            <person name="Hirsch V."/>
            <person name="Kutty G."/>
            <person name="Liu Y."/>
            <person name="Peng L."/>
            <person name="Chen J."/>
            <person name="Song J."/>
            <person name="Weissenbacher-Lang C."/>
            <person name="Xu J."/>
            <person name="Upham N.S."/>
            <person name="Stajich J.E."/>
            <person name="Cuomo C.A."/>
            <person name="Cushion M.T."/>
            <person name="Kovacs J.A."/>
        </authorList>
    </citation>
    <scope>NUCLEOTIDE SEQUENCE [LARGE SCALE GENOMIC DNA]</scope>
    <source>
        <strain evidence="1 2">RABM</strain>
    </source>
</reference>
<dbReference type="Proteomes" id="UP000768646">
    <property type="component" value="Unassembled WGS sequence"/>
</dbReference>
<name>A0ACB7CAH1_9ASCO</name>
<evidence type="ECO:0000313" key="1">
    <source>
        <dbReference type="EMBL" id="KAG4304541.1"/>
    </source>
</evidence>
<organism evidence="1 2">
    <name type="scientific">Pneumocystis oryctolagi</name>
    <dbReference type="NCBI Taxonomy" id="42067"/>
    <lineage>
        <taxon>Eukaryota</taxon>
        <taxon>Fungi</taxon>
        <taxon>Dikarya</taxon>
        <taxon>Ascomycota</taxon>
        <taxon>Taphrinomycotina</taxon>
        <taxon>Pneumocystomycetes</taxon>
        <taxon>Pneumocystaceae</taxon>
        <taxon>Pneumocystis</taxon>
    </lineage>
</organism>
<protein>
    <submittedName>
        <fullName evidence="1">Uncharacterized protein</fullName>
    </submittedName>
</protein>
<accession>A0ACB7CAH1</accession>
<comment type="caution">
    <text evidence="1">The sequence shown here is derived from an EMBL/GenBank/DDBJ whole genome shotgun (WGS) entry which is preliminary data.</text>
</comment>
<gene>
    <name evidence="1" type="ORF">PORY_001934</name>
</gene>